<dbReference type="Gene3D" id="3.40.630.10">
    <property type="entry name" value="Zn peptidases"/>
    <property type="match status" value="1"/>
</dbReference>
<dbReference type="PANTHER" id="PTHR11705:SF143">
    <property type="entry name" value="SLL0236 PROTEIN"/>
    <property type="match status" value="1"/>
</dbReference>
<protein>
    <submittedName>
        <fullName evidence="9">Succinylglutamate desuccinylase/aspartoacylase family protein</fullName>
    </submittedName>
</protein>
<keyword evidence="5" id="KW-0862">Zinc</keyword>
<evidence type="ECO:0000256" key="7">
    <source>
        <dbReference type="PROSITE-ProRule" id="PRU01379"/>
    </source>
</evidence>
<dbReference type="SMART" id="SM00631">
    <property type="entry name" value="Zn_pept"/>
    <property type="match status" value="1"/>
</dbReference>
<dbReference type="PROSITE" id="PS52035">
    <property type="entry name" value="PEPTIDASE_M14"/>
    <property type="match status" value="1"/>
</dbReference>
<dbReference type="PANTHER" id="PTHR11705">
    <property type="entry name" value="PROTEASE FAMILY M14 CARBOXYPEPTIDASE A,B"/>
    <property type="match status" value="1"/>
</dbReference>
<keyword evidence="3" id="KW-0645">Protease</keyword>
<dbReference type="GO" id="GO:0004181">
    <property type="term" value="F:metallocarboxypeptidase activity"/>
    <property type="evidence" value="ECO:0007669"/>
    <property type="project" value="InterPro"/>
</dbReference>
<evidence type="ECO:0000313" key="9">
    <source>
        <dbReference type="EMBL" id="MCR6095223.1"/>
    </source>
</evidence>
<dbReference type="RefSeq" id="WP_257819901.1">
    <property type="nucleotide sequence ID" value="NZ_JABXYM010000001.1"/>
</dbReference>
<keyword evidence="6" id="KW-0482">Metalloprotease</keyword>
<dbReference type="GO" id="GO:0006508">
    <property type="term" value="P:proteolysis"/>
    <property type="evidence" value="ECO:0007669"/>
    <property type="project" value="UniProtKB-KW"/>
</dbReference>
<evidence type="ECO:0000256" key="5">
    <source>
        <dbReference type="ARBA" id="ARBA00022833"/>
    </source>
</evidence>
<evidence type="ECO:0000256" key="3">
    <source>
        <dbReference type="ARBA" id="ARBA00022670"/>
    </source>
</evidence>
<dbReference type="SUPFAM" id="SSF53187">
    <property type="entry name" value="Zn-dependent exopeptidases"/>
    <property type="match status" value="1"/>
</dbReference>
<feature type="domain" description="Peptidase M14" evidence="8">
    <location>
        <begin position="12"/>
        <end position="256"/>
    </location>
</feature>
<dbReference type="Proteomes" id="UP001057753">
    <property type="component" value="Unassembled WGS sequence"/>
</dbReference>
<sequence length="273" mass="31787">MLWRIPFKADGDGLNYKRYNLLEQQIRGFNGTHSVIGQDESNGYNLYTFKLGNPNKPKIYLMAGMHGTEWHGSIITMKFLTQIRDGTYPDKTLLYQLLNEYCIVCLPVLNPWGYDRQTRYNINDSEFNRDYNVWSQSEVRAMRDSFISEKPFAFLDFHLMQPNYTQYDVVVSHGHPKTAYLAEYTKRSFTAKTGEPVTRWINSNDPHKSGNSRFWAVGNDSPNTSCIVSSTYEITRYDKYTNKEIMEYGLYLLHLFCTSAINYHKKVSIGNFG</sequence>
<gene>
    <name evidence="9" type="ORF">HXA33_01495</name>
</gene>
<comment type="caution">
    <text evidence="9">The sequence shown here is derived from an EMBL/GenBank/DDBJ whole genome shotgun (WGS) entry which is preliminary data.</text>
</comment>
<organism evidence="9 10">
    <name type="scientific">Salipaludibacillus agaradhaerens</name>
    <name type="common">Bacillus agaradhaerens</name>
    <dbReference type="NCBI Taxonomy" id="76935"/>
    <lineage>
        <taxon>Bacteria</taxon>
        <taxon>Bacillati</taxon>
        <taxon>Bacillota</taxon>
        <taxon>Bacilli</taxon>
        <taxon>Bacillales</taxon>
        <taxon>Bacillaceae</taxon>
    </lineage>
</organism>
<comment type="similarity">
    <text evidence="2 7">Belongs to the peptidase M14 family.</text>
</comment>
<evidence type="ECO:0000256" key="6">
    <source>
        <dbReference type="ARBA" id="ARBA00023049"/>
    </source>
</evidence>
<evidence type="ECO:0000313" key="10">
    <source>
        <dbReference type="Proteomes" id="UP001057753"/>
    </source>
</evidence>
<dbReference type="GO" id="GO:0008270">
    <property type="term" value="F:zinc ion binding"/>
    <property type="evidence" value="ECO:0007669"/>
    <property type="project" value="InterPro"/>
</dbReference>
<dbReference type="GO" id="GO:0005615">
    <property type="term" value="C:extracellular space"/>
    <property type="evidence" value="ECO:0007669"/>
    <property type="project" value="TreeGrafter"/>
</dbReference>
<comment type="cofactor">
    <cofactor evidence="1">
        <name>Zn(2+)</name>
        <dbReference type="ChEBI" id="CHEBI:29105"/>
    </cofactor>
</comment>
<dbReference type="AlphaFoldDB" id="A0A9Q4FY04"/>
<reference evidence="9" key="1">
    <citation type="submission" date="2020-06" db="EMBL/GenBank/DDBJ databases">
        <title>Insight into the genomes of haloalkaliphilic bacilli from Kenyan soda lakes.</title>
        <authorList>
            <person name="Mwirichia R."/>
            <person name="Villamizar G.C."/>
            <person name="Poehlein A."/>
            <person name="Mugweru J."/>
            <person name="Kipnyargis A."/>
            <person name="Kiplimo D."/>
            <person name="Orwa P."/>
            <person name="Daniel R."/>
        </authorList>
    </citation>
    <scope>NUCLEOTIDE SEQUENCE</scope>
    <source>
        <strain evidence="9">B1096_S55</strain>
    </source>
</reference>
<accession>A0A9Q4FY04</accession>
<feature type="active site" description="Proton donor/acceptor" evidence="7">
    <location>
        <position position="233"/>
    </location>
</feature>
<dbReference type="EMBL" id="JABXYM010000001">
    <property type="protein sequence ID" value="MCR6095223.1"/>
    <property type="molecule type" value="Genomic_DNA"/>
</dbReference>
<evidence type="ECO:0000256" key="4">
    <source>
        <dbReference type="ARBA" id="ARBA00022801"/>
    </source>
</evidence>
<name>A0A9Q4FY04_SALAG</name>
<dbReference type="InterPro" id="IPR000834">
    <property type="entry name" value="Peptidase_M14"/>
</dbReference>
<keyword evidence="10" id="KW-1185">Reference proteome</keyword>
<evidence type="ECO:0000256" key="2">
    <source>
        <dbReference type="ARBA" id="ARBA00005988"/>
    </source>
</evidence>
<evidence type="ECO:0000259" key="8">
    <source>
        <dbReference type="PROSITE" id="PS52035"/>
    </source>
</evidence>
<proteinExistence type="inferred from homology"/>
<dbReference type="Pfam" id="PF00246">
    <property type="entry name" value="Peptidase_M14"/>
    <property type="match status" value="1"/>
</dbReference>
<keyword evidence="4" id="KW-0378">Hydrolase</keyword>
<evidence type="ECO:0000256" key="1">
    <source>
        <dbReference type="ARBA" id="ARBA00001947"/>
    </source>
</evidence>